<dbReference type="AlphaFoldDB" id="A0A2H0BI57"/>
<name>A0A2H0BI57_UNCKA</name>
<keyword evidence="1" id="KW-0812">Transmembrane</keyword>
<feature type="transmembrane region" description="Helical" evidence="1">
    <location>
        <begin position="45"/>
        <end position="73"/>
    </location>
</feature>
<dbReference type="Proteomes" id="UP000228495">
    <property type="component" value="Unassembled WGS sequence"/>
</dbReference>
<protein>
    <submittedName>
        <fullName evidence="2">Uncharacterized protein</fullName>
    </submittedName>
</protein>
<feature type="transmembrane region" description="Helical" evidence="1">
    <location>
        <begin position="9"/>
        <end position="25"/>
    </location>
</feature>
<evidence type="ECO:0000256" key="1">
    <source>
        <dbReference type="SAM" id="Phobius"/>
    </source>
</evidence>
<gene>
    <name evidence="2" type="ORF">COX05_01610</name>
</gene>
<comment type="caution">
    <text evidence="2">The sequence shown here is derived from an EMBL/GenBank/DDBJ whole genome shotgun (WGS) entry which is preliminary data.</text>
</comment>
<feature type="transmembrane region" description="Helical" evidence="1">
    <location>
        <begin position="85"/>
        <end position="103"/>
    </location>
</feature>
<keyword evidence="1" id="KW-1133">Transmembrane helix</keyword>
<feature type="transmembrane region" description="Helical" evidence="1">
    <location>
        <begin position="138"/>
        <end position="157"/>
    </location>
</feature>
<reference evidence="2 3" key="1">
    <citation type="submission" date="2017-09" db="EMBL/GenBank/DDBJ databases">
        <title>Depth-based differentiation of microbial function through sediment-hosted aquifers and enrichment of novel symbionts in the deep terrestrial subsurface.</title>
        <authorList>
            <person name="Probst A.J."/>
            <person name="Ladd B."/>
            <person name="Jarett J.K."/>
            <person name="Geller-Mcgrath D.E."/>
            <person name="Sieber C.M."/>
            <person name="Emerson J.B."/>
            <person name="Anantharaman K."/>
            <person name="Thomas B.C."/>
            <person name="Malmstrom R."/>
            <person name="Stieglmeier M."/>
            <person name="Klingl A."/>
            <person name="Woyke T."/>
            <person name="Ryan C.M."/>
            <person name="Banfield J.F."/>
        </authorList>
    </citation>
    <scope>NUCLEOTIDE SEQUENCE [LARGE SCALE GENOMIC DNA]</scope>
    <source>
        <strain evidence="2">CG22_combo_CG10-13_8_21_14_all_39_12</strain>
    </source>
</reference>
<organism evidence="2 3">
    <name type="scientific">candidate division WWE3 bacterium CG22_combo_CG10-13_8_21_14_all_39_12</name>
    <dbReference type="NCBI Taxonomy" id="1975094"/>
    <lineage>
        <taxon>Bacteria</taxon>
        <taxon>Katanobacteria</taxon>
    </lineage>
</organism>
<evidence type="ECO:0000313" key="3">
    <source>
        <dbReference type="Proteomes" id="UP000228495"/>
    </source>
</evidence>
<dbReference type="EMBL" id="PCSU01000023">
    <property type="protein sequence ID" value="PIP56698.1"/>
    <property type="molecule type" value="Genomic_DNA"/>
</dbReference>
<keyword evidence="1" id="KW-0472">Membrane</keyword>
<accession>A0A2H0BI57</accession>
<evidence type="ECO:0000313" key="2">
    <source>
        <dbReference type="EMBL" id="PIP56698.1"/>
    </source>
</evidence>
<sequence>MTLKNTKQLILPLSLSIYTFWMLIHNSANSFLDNVNLLFHEAGHVIFGIVGNEFVMFIGGTIMQLIAPIIVVLHFRKEKSDAGEIFGWWWLGQNLVNVAVYVADANRQVLELLGYGQHDWNYLLSTLDILPLAEELGLVLRLLGYGIMFGIIGKSVLANLQK</sequence>
<proteinExistence type="predicted"/>